<sequence>MRFRAHREARRRLVPGRRLRRYAIELGNPERAGLLGWRRHTLGCGGGSSADGTFFWSFYAPLLARIFTSRAH</sequence>
<keyword evidence="2" id="KW-1185">Reference proteome</keyword>
<dbReference type="KEGG" id="llu:AKJ09_11271"/>
<protein>
    <submittedName>
        <fullName evidence="1">Uncharacterized protein</fullName>
    </submittedName>
</protein>
<evidence type="ECO:0000313" key="1">
    <source>
        <dbReference type="EMBL" id="AKV04608.1"/>
    </source>
</evidence>
<dbReference type="RefSeq" id="WP_146655199.1">
    <property type="nucleotide sequence ID" value="NZ_CP012333.1"/>
</dbReference>
<dbReference type="Proteomes" id="UP000064967">
    <property type="component" value="Chromosome"/>
</dbReference>
<dbReference type="EMBL" id="CP012333">
    <property type="protein sequence ID" value="AKV04608.1"/>
    <property type="molecule type" value="Genomic_DNA"/>
</dbReference>
<evidence type="ECO:0000313" key="2">
    <source>
        <dbReference type="Proteomes" id="UP000064967"/>
    </source>
</evidence>
<accession>A0A0K1QFV7</accession>
<dbReference type="AlphaFoldDB" id="A0A0K1QFV7"/>
<reference evidence="1 2" key="1">
    <citation type="submission" date="2015-08" db="EMBL/GenBank/DDBJ databases">
        <authorList>
            <person name="Babu N.S."/>
            <person name="Beckwith C.J."/>
            <person name="Beseler K.G."/>
            <person name="Brison A."/>
            <person name="Carone J.V."/>
            <person name="Caskin T.P."/>
            <person name="Diamond M."/>
            <person name="Durham M.E."/>
            <person name="Foxe J.M."/>
            <person name="Go M."/>
            <person name="Henderson B.A."/>
            <person name="Jones I.B."/>
            <person name="McGettigan J.A."/>
            <person name="Micheletti S.J."/>
            <person name="Nasrallah M.E."/>
            <person name="Ortiz D."/>
            <person name="Piller C.R."/>
            <person name="Privatt S.R."/>
            <person name="Schneider S.L."/>
            <person name="Sharp S."/>
            <person name="Smith T.C."/>
            <person name="Stanton J.D."/>
            <person name="Ullery H.E."/>
            <person name="Wilson R.J."/>
            <person name="Serrano M.G."/>
            <person name="Buck G."/>
            <person name="Lee V."/>
            <person name="Wang Y."/>
            <person name="Carvalho R."/>
            <person name="Voegtly L."/>
            <person name="Shi R."/>
            <person name="Duckworth R."/>
            <person name="Johnson A."/>
            <person name="Loviza R."/>
            <person name="Walstead R."/>
            <person name="Shah Z."/>
            <person name="Kiflezghi M."/>
            <person name="Wade K."/>
            <person name="Ball S.L."/>
            <person name="Bradley K.W."/>
            <person name="Asai D.J."/>
            <person name="Bowman C.A."/>
            <person name="Russell D.A."/>
            <person name="Pope W.H."/>
            <person name="Jacobs-Sera D."/>
            <person name="Hendrix R.W."/>
            <person name="Hatfull G.F."/>
        </authorList>
    </citation>
    <scope>NUCLEOTIDE SEQUENCE [LARGE SCALE GENOMIC DNA]</scope>
    <source>
        <strain evidence="1 2">DSM 27648</strain>
    </source>
</reference>
<dbReference type="STRING" id="1391654.AKJ09_11271"/>
<name>A0A0K1QFV7_9BACT</name>
<proteinExistence type="predicted"/>
<gene>
    <name evidence="1" type="ORF">AKJ09_11271</name>
</gene>
<organism evidence="1 2">
    <name type="scientific">Labilithrix luteola</name>
    <dbReference type="NCBI Taxonomy" id="1391654"/>
    <lineage>
        <taxon>Bacteria</taxon>
        <taxon>Pseudomonadati</taxon>
        <taxon>Myxococcota</taxon>
        <taxon>Polyangia</taxon>
        <taxon>Polyangiales</taxon>
        <taxon>Labilitrichaceae</taxon>
        <taxon>Labilithrix</taxon>
    </lineage>
</organism>